<feature type="domain" description="Zn(2)-C6 fungal-type" evidence="8">
    <location>
        <begin position="20"/>
        <end position="51"/>
    </location>
</feature>
<dbReference type="EMBL" id="JBBPHU010000001">
    <property type="protein sequence ID" value="KAK7524228.1"/>
    <property type="molecule type" value="Genomic_DNA"/>
</dbReference>
<dbReference type="Gene3D" id="4.10.240.10">
    <property type="entry name" value="Zn(2)-C6 fungal-type DNA-binding domain"/>
    <property type="match status" value="1"/>
</dbReference>
<evidence type="ECO:0000256" key="4">
    <source>
        <dbReference type="ARBA" id="ARBA00023125"/>
    </source>
</evidence>
<keyword evidence="10" id="KW-1185">Reference proteome</keyword>
<evidence type="ECO:0000256" key="3">
    <source>
        <dbReference type="ARBA" id="ARBA00023015"/>
    </source>
</evidence>
<dbReference type="SMART" id="SM00066">
    <property type="entry name" value="GAL4"/>
    <property type="match status" value="1"/>
</dbReference>
<evidence type="ECO:0000256" key="2">
    <source>
        <dbReference type="ARBA" id="ARBA00022833"/>
    </source>
</evidence>
<dbReference type="InterPro" id="IPR036864">
    <property type="entry name" value="Zn2-C6_fun-type_DNA-bd_sf"/>
</dbReference>
<evidence type="ECO:0000313" key="9">
    <source>
        <dbReference type="EMBL" id="KAK7524228.1"/>
    </source>
</evidence>
<keyword evidence="2" id="KW-0862">Zinc</keyword>
<dbReference type="CDD" id="cd00067">
    <property type="entry name" value="GAL4"/>
    <property type="match status" value="1"/>
</dbReference>
<dbReference type="PROSITE" id="PS00463">
    <property type="entry name" value="ZN2_CY6_FUNGAL_1"/>
    <property type="match status" value="1"/>
</dbReference>
<reference evidence="9 10" key="1">
    <citation type="submission" date="2024-04" db="EMBL/GenBank/DDBJ databases">
        <title>Phyllosticta paracitricarpa is synonymous to the EU quarantine fungus P. citricarpa based on phylogenomic analyses.</title>
        <authorList>
            <consortium name="Lawrence Berkeley National Laboratory"/>
            <person name="Van Ingen-Buijs V.A."/>
            <person name="Van Westerhoven A.C."/>
            <person name="Haridas S."/>
            <person name="Skiadas P."/>
            <person name="Martin F."/>
            <person name="Groenewald J.Z."/>
            <person name="Crous P.W."/>
            <person name="Seidl M.F."/>
        </authorList>
    </citation>
    <scope>NUCLEOTIDE SEQUENCE [LARGE SCALE GENOMIC DNA]</scope>
    <source>
        <strain evidence="9 10">CBS 123371</strain>
    </source>
</reference>
<protein>
    <recommendedName>
        <fullName evidence="8">Zn(2)-C6 fungal-type domain-containing protein</fullName>
    </recommendedName>
</protein>
<dbReference type="SMART" id="SM00906">
    <property type="entry name" value="Fungal_trans"/>
    <property type="match status" value="1"/>
</dbReference>
<keyword evidence="3" id="KW-0805">Transcription regulation</keyword>
<evidence type="ECO:0000256" key="1">
    <source>
        <dbReference type="ARBA" id="ARBA00022723"/>
    </source>
</evidence>
<dbReference type="InterPro" id="IPR051430">
    <property type="entry name" value="Fungal_TF_Env_Response"/>
</dbReference>
<evidence type="ECO:0000313" key="10">
    <source>
        <dbReference type="Proteomes" id="UP001363622"/>
    </source>
</evidence>
<dbReference type="CDD" id="cd12148">
    <property type="entry name" value="fungal_TF_MHR"/>
    <property type="match status" value="1"/>
</dbReference>
<keyword evidence="6" id="KW-0539">Nucleus</keyword>
<keyword evidence="4" id="KW-0238">DNA-binding</keyword>
<proteinExistence type="predicted"/>
<dbReference type="SUPFAM" id="SSF57701">
    <property type="entry name" value="Zn2/Cys6 DNA-binding domain"/>
    <property type="match status" value="1"/>
</dbReference>
<sequence length="662" mass="75754">MDQPPASALPRRRRNRPQFSCVQCRQRKVKCDQMRPCLRCTKRGWKEQCTFPADSPRPTRQPVLTDQSQQHQLASPAATVSTPGRTFQHIPPSRSATAVLSPSDSGSVFPSFETATLQSATPTARPMTIEDENLNYSFSGMLYNTDNEMTYHGQSCNHWWFSRKFDRIMFYICGHKDESGEQAGKRYGRVRRQLDQRRLIIQDSDDLNLGIAHEVPPRNVADNLLRRYIETYDLTYPVLDLDKFYSQYDQFWSDPDGAPAIFVLQLLLVIAIGDSTMTYEERPIRRNKVLKWWRLALIWQDTATETWERSLGTLQVCCLSVLMRQTCAICEPWGQIPAATLVRTAMGMGFHRDPSKLRGIPVDQFELRRRIWQTILELDLQACLDAGFPPTLQPDDWDTLPPIATNEIASPNPSIPKQANLAGSLQTRMAITTLANSIRQENDYEKILRLDADIKRHLDVVPQDDERRSYCFQADFLRHLYRRYILVLHVPFAVRNDPRYNFSQSLCLTTALAMLDGTIGPNPTRFFASAMQPSNKAWKTGLFYAVLYLCDCLLHAVGPRPKPTPSMPSSHNLVAEMPYVRDRICDVLQRYTKLAEHWVRNTQYGGKGFLIPRMVLAYTRIVEGGHGKPAEEVEQELMDAGRIIGEICFNHFSSNPDVMSIL</sequence>
<evidence type="ECO:0000256" key="7">
    <source>
        <dbReference type="SAM" id="MobiDB-lite"/>
    </source>
</evidence>
<keyword evidence="5" id="KW-0804">Transcription</keyword>
<evidence type="ECO:0000256" key="5">
    <source>
        <dbReference type="ARBA" id="ARBA00023163"/>
    </source>
</evidence>
<dbReference type="Proteomes" id="UP001363622">
    <property type="component" value="Unassembled WGS sequence"/>
</dbReference>
<dbReference type="InterPro" id="IPR001138">
    <property type="entry name" value="Zn2Cys6_DnaBD"/>
</dbReference>
<comment type="caution">
    <text evidence="9">The sequence shown here is derived from an EMBL/GenBank/DDBJ whole genome shotgun (WGS) entry which is preliminary data.</text>
</comment>
<evidence type="ECO:0000256" key="6">
    <source>
        <dbReference type="ARBA" id="ARBA00023242"/>
    </source>
</evidence>
<dbReference type="InterPro" id="IPR007219">
    <property type="entry name" value="XnlR_reg_dom"/>
</dbReference>
<feature type="region of interest" description="Disordered" evidence="7">
    <location>
        <begin position="51"/>
        <end position="83"/>
    </location>
</feature>
<dbReference type="PANTHER" id="PTHR31944">
    <property type="entry name" value="HEME-RESPONSIVE ZINC FINGER TRANSCRIPTION FACTOR HAP1"/>
    <property type="match status" value="1"/>
</dbReference>
<dbReference type="Pfam" id="PF00172">
    <property type="entry name" value="Zn_clus"/>
    <property type="match status" value="1"/>
</dbReference>
<dbReference type="Pfam" id="PF04082">
    <property type="entry name" value="Fungal_trans"/>
    <property type="match status" value="1"/>
</dbReference>
<dbReference type="PANTHER" id="PTHR31944:SF131">
    <property type="entry name" value="HEME-RESPONSIVE ZINC FINGER TRANSCRIPTION FACTOR HAP1"/>
    <property type="match status" value="1"/>
</dbReference>
<dbReference type="PROSITE" id="PS50048">
    <property type="entry name" value="ZN2_CY6_FUNGAL_2"/>
    <property type="match status" value="1"/>
</dbReference>
<accession>A0ABR1KZF3</accession>
<feature type="compositionally biased region" description="Polar residues" evidence="7">
    <location>
        <begin position="62"/>
        <end position="83"/>
    </location>
</feature>
<name>A0ABR1KZF3_9PEZI</name>
<gene>
    <name evidence="9" type="ORF">IWZ03DRAFT_366677</name>
</gene>
<keyword evidence="1" id="KW-0479">Metal-binding</keyword>
<organism evidence="9 10">
    <name type="scientific">Phyllosticta citriasiana</name>
    <dbReference type="NCBI Taxonomy" id="595635"/>
    <lineage>
        <taxon>Eukaryota</taxon>
        <taxon>Fungi</taxon>
        <taxon>Dikarya</taxon>
        <taxon>Ascomycota</taxon>
        <taxon>Pezizomycotina</taxon>
        <taxon>Dothideomycetes</taxon>
        <taxon>Dothideomycetes incertae sedis</taxon>
        <taxon>Botryosphaeriales</taxon>
        <taxon>Phyllostictaceae</taxon>
        <taxon>Phyllosticta</taxon>
    </lineage>
</organism>
<evidence type="ECO:0000259" key="8">
    <source>
        <dbReference type="PROSITE" id="PS50048"/>
    </source>
</evidence>